<gene>
    <name evidence="3" type="ORF">M9Y10_005001</name>
</gene>
<keyword evidence="4" id="KW-1185">Reference proteome</keyword>
<evidence type="ECO:0000313" key="3">
    <source>
        <dbReference type="EMBL" id="KAK8878236.1"/>
    </source>
</evidence>
<evidence type="ECO:0000259" key="2">
    <source>
        <dbReference type="PROSITE" id="PS50829"/>
    </source>
</evidence>
<dbReference type="SUPFAM" id="SSF55277">
    <property type="entry name" value="GYF domain"/>
    <property type="match status" value="1"/>
</dbReference>
<dbReference type="SMART" id="SM00444">
    <property type="entry name" value="GYF"/>
    <property type="match status" value="1"/>
</dbReference>
<reference evidence="3 4" key="1">
    <citation type="submission" date="2024-04" db="EMBL/GenBank/DDBJ databases">
        <title>Tritrichomonas musculus Genome.</title>
        <authorList>
            <person name="Alves-Ferreira E."/>
            <person name="Grigg M."/>
            <person name="Lorenzi H."/>
            <person name="Galac M."/>
        </authorList>
    </citation>
    <scope>NUCLEOTIDE SEQUENCE [LARGE SCALE GENOMIC DNA]</scope>
    <source>
        <strain evidence="3 4">EAF2021</strain>
    </source>
</reference>
<dbReference type="EMBL" id="JAPFFF010000011">
    <property type="protein sequence ID" value="KAK8878236.1"/>
    <property type="molecule type" value="Genomic_DNA"/>
</dbReference>
<evidence type="ECO:0000313" key="4">
    <source>
        <dbReference type="Proteomes" id="UP001470230"/>
    </source>
</evidence>
<feature type="compositionally biased region" description="Acidic residues" evidence="1">
    <location>
        <begin position="10"/>
        <end position="20"/>
    </location>
</feature>
<feature type="compositionally biased region" description="Polar residues" evidence="1">
    <location>
        <begin position="94"/>
        <end position="109"/>
    </location>
</feature>
<organism evidence="3 4">
    <name type="scientific">Tritrichomonas musculus</name>
    <dbReference type="NCBI Taxonomy" id="1915356"/>
    <lineage>
        <taxon>Eukaryota</taxon>
        <taxon>Metamonada</taxon>
        <taxon>Parabasalia</taxon>
        <taxon>Tritrichomonadida</taxon>
        <taxon>Tritrichomonadidae</taxon>
        <taxon>Tritrichomonas</taxon>
    </lineage>
</organism>
<evidence type="ECO:0000256" key="1">
    <source>
        <dbReference type="SAM" id="MobiDB-lite"/>
    </source>
</evidence>
<name>A0ABR2JK25_9EUKA</name>
<dbReference type="Gene3D" id="3.30.1490.40">
    <property type="match status" value="1"/>
</dbReference>
<feature type="region of interest" description="Disordered" evidence="1">
    <location>
        <begin position="1"/>
        <end position="24"/>
    </location>
</feature>
<feature type="domain" description="GYF" evidence="2">
    <location>
        <begin position="127"/>
        <end position="183"/>
    </location>
</feature>
<feature type="compositionally biased region" description="Basic and acidic residues" evidence="1">
    <location>
        <begin position="110"/>
        <end position="120"/>
    </location>
</feature>
<feature type="region of interest" description="Disordered" evidence="1">
    <location>
        <begin position="62"/>
        <end position="122"/>
    </location>
</feature>
<dbReference type="PROSITE" id="PS50829">
    <property type="entry name" value="GYF"/>
    <property type="match status" value="1"/>
</dbReference>
<proteinExistence type="predicted"/>
<dbReference type="InterPro" id="IPR035445">
    <property type="entry name" value="GYF-like_dom_sf"/>
</dbReference>
<protein>
    <submittedName>
        <fullName evidence="3">GRB10 interacting GYF protein 1</fullName>
    </submittedName>
</protein>
<accession>A0ABR2JK25</accession>
<dbReference type="InterPro" id="IPR003169">
    <property type="entry name" value="GYF"/>
</dbReference>
<sequence length="229" mass="26311">MSRFAALRDDDGDNGSDESDAFEKLTPQYSLQEILNLYKSSVNDPPPPELSKYSSIFVQEPQAPECSNFHPPKSEINSTIYLNPGKQPNRRNTRITNQRGRGKSNNSLEKSTDSQVHSDNEPEEDLSQLWYYKDPLDCVVGPYTSHQMQEWMEKRYIDQTLLIRNAASEGRFQPISVIFQDTSKAFAELNNQKPSSQNPDSPQEKRITTLISFSMDDDNEDWEHDDQKI</sequence>
<dbReference type="Proteomes" id="UP001470230">
    <property type="component" value="Unassembled WGS sequence"/>
</dbReference>
<dbReference type="Pfam" id="PF02213">
    <property type="entry name" value="GYF"/>
    <property type="match status" value="1"/>
</dbReference>
<comment type="caution">
    <text evidence="3">The sequence shown here is derived from an EMBL/GenBank/DDBJ whole genome shotgun (WGS) entry which is preliminary data.</text>
</comment>